<accession>I4BRR6</accession>
<dbReference type="Pfam" id="PF13556">
    <property type="entry name" value="HTH_30"/>
    <property type="match status" value="1"/>
</dbReference>
<protein>
    <submittedName>
        <fullName evidence="3">Regulator of polyketide synthase expression</fullName>
    </submittedName>
</protein>
<dbReference type="eggNOG" id="COG2508">
    <property type="taxonomic scope" value="Bacteria"/>
</dbReference>
<dbReference type="RefSeq" id="WP_014818438.1">
    <property type="nucleotide sequence ID" value="NC_018027.1"/>
</dbReference>
<dbReference type="PATRIC" id="fig|710421.3.peg.5279"/>
<dbReference type="InterPro" id="IPR051448">
    <property type="entry name" value="CdaR-like_regulators"/>
</dbReference>
<dbReference type="InterPro" id="IPR012914">
    <property type="entry name" value="PucR_dom"/>
</dbReference>
<dbReference type="EMBL" id="CP003053">
    <property type="protein sequence ID" value="AFM19973.1"/>
    <property type="molecule type" value="Genomic_DNA"/>
</dbReference>
<dbReference type="Proteomes" id="UP000006057">
    <property type="component" value="Chromosome"/>
</dbReference>
<dbReference type="Pfam" id="PF07905">
    <property type="entry name" value="PucR"/>
    <property type="match status" value="1"/>
</dbReference>
<feature type="domain" description="PucR C-terminal helix-turn-helix" evidence="2">
    <location>
        <begin position="434"/>
        <end position="492"/>
    </location>
</feature>
<dbReference type="OrthoDB" id="3170447at2"/>
<evidence type="ECO:0000313" key="3">
    <source>
        <dbReference type="EMBL" id="AFM19973.1"/>
    </source>
</evidence>
<sequence length="503" mass="53756" precursor="true">MALTIGELADIAHLRLRLHAGALGLDATVAWAQASDLDAPWQWTTGGELLMKNGCTLPAAADAQIRLLTGLAEHGIAGLVIGMDPQTPPLHSSAIAAADALPMPLLTAPYSVPFAAIGRAVADASKAEEGRRLALTERVYTTIRRSVARPPRPEAMRHLGRDLACRLAVVDAETGDPVLDGADPVPPDLRDAVIEEMRHRGGALPGVAHIDVGGERAQLVEVPDEEPTVLITYGFRAAPPDIVLLQHVATAAALLLAQQGIRREHQRRVGGELLAHLVDGRLDDAEGRSQLAERGLGAQGCVMLAADGGSSAGERYVHLSLDRRRIPNLLLHRSGLLYALVPASGDAAAVIQRRLGEDAVIGVSDPLGFPGRAAAAVREANWAVRDAANSPTRISHYADVMHFSVLRDADEAQLLVDRVLGALLRYDAEHGTDLMRTLDIFLRSGRSWQQTAATAGIHRQTVVYRIHRIEEITGRDLSATGHIAELWMALRARDLVAGRAVSS</sequence>
<dbReference type="InterPro" id="IPR025736">
    <property type="entry name" value="PucR_C-HTH_dom"/>
</dbReference>
<dbReference type="Gene3D" id="1.10.10.2840">
    <property type="entry name" value="PucR C-terminal helix-turn-helix domain"/>
    <property type="match status" value="1"/>
</dbReference>
<dbReference type="AlphaFoldDB" id="I4BRR6"/>
<evidence type="ECO:0000259" key="1">
    <source>
        <dbReference type="Pfam" id="PF07905"/>
    </source>
</evidence>
<evidence type="ECO:0000259" key="2">
    <source>
        <dbReference type="Pfam" id="PF13556"/>
    </source>
</evidence>
<dbReference type="InterPro" id="IPR042070">
    <property type="entry name" value="PucR_C-HTH_sf"/>
</dbReference>
<dbReference type="STRING" id="710421.Mycch_5289"/>
<organism evidence="3 4">
    <name type="scientific">Mycolicibacterium chubuense (strain NBB4)</name>
    <name type="common">Mycobacterium chubuense</name>
    <dbReference type="NCBI Taxonomy" id="710421"/>
    <lineage>
        <taxon>Bacteria</taxon>
        <taxon>Bacillati</taxon>
        <taxon>Actinomycetota</taxon>
        <taxon>Actinomycetes</taxon>
        <taxon>Mycobacteriales</taxon>
        <taxon>Mycobacteriaceae</taxon>
        <taxon>Mycolicibacterium</taxon>
    </lineage>
</organism>
<dbReference type="KEGG" id="mcb:Mycch_5289"/>
<feature type="domain" description="Purine catabolism PurC-like" evidence="1">
    <location>
        <begin position="12"/>
        <end position="123"/>
    </location>
</feature>
<dbReference type="PANTHER" id="PTHR33744:SF1">
    <property type="entry name" value="DNA-BINDING TRANSCRIPTIONAL ACTIVATOR ADER"/>
    <property type="match status" value="1"/>
</dbReference>
<keyword evidence="4" id="KW-1185">Reference proteome</keyword>
<name>I4BRR6_MYCCN</name>
<dbReference type="PANTHER" id="PTHR33744">
    <property type="entry name" value="CARBOHYDRATE DIACID REGULATOR"/>
    <property type="match status" value="1"/>
</dbReference>
<evidence type="ECO:0000313" key="4">
    <source>
        <dbReference type="Proteomes" id="UP000006057"/>
    </source>
</evidence>
<dbReference type="HOGENOM" id="CLU_017436_4_1_11"/>
<proteinExistence type="predicted"/>
<gene>
    <name evidence="3" type="ordered locus">Mycch_5289</name>
</gene>
<reference evidence="3 4" key="1">
    <citation type="submission" date="2012-06" db="EMBL/GenBank/DDBJ databases">
        <title>Complete sequence of chromosome of Mycobacterium chubuense NBB4.</title>
        <authorList>
            <consortium name="US DOE Joint Genome Institute"/>
            <person name="Lucas S."/>
            <person name="Han J."/>
            <person name="Lapidus A."/>
            <person name="Cheng J.-F."/>
            <person name="Goodwin L."/>
            <person name="Pitluck S."/>
            <person name="Peters L."/>
            <person name="Mikhailova N."/>
            <person name="Teshima H."/>
            <person name="Detter J.C."/>
            <person name="Han C."/>
            <person name="Tapia R."/>
            <person name="Land M."/>
            <person name="Hauser L."/>
            <person name="Kyrpides N."/>
            <person name="Ivanova N."/>
            <person name="Pagani I."/>
            <person name="Mattes T."/>
            <person name="Holmes A."/>
            <person name="Rutledge P."/>
            <person name="Paulsen I."/>
            <person name="Coleman N."/>
            <person name="Woyke T."/>
        </authorList>
    </citation>
    <scope>NUCLEOTIDE SEQUENCE [LARGE SCALE GENOMIC DNA]</scope>
    <source>
        <strain evidence="3 4">NBB4</strain>
    </source>
</reference>